<dbReference type="EMBL" id="QBLH01002447">
    <property type="protein sequence ID" value="TGZ48496.1"/>
    <property type="molecule type" value="Genomic_DNA"/>
</dbReference>
<protein>
    <submittedName>
        <fullName evidence="1">Uncharacterized protein</fullName>
    </submittedName>
</protein>
<evidence type="ECO:0000313" key="1">
    <source>
        <dbReference type="EMBL" id="TGZ48496.1"/>
    </source>
</evidence>
<gene>
    <name evidence="1" type="ORF">DBV15_11130</name>
</gene>
<reference evidence="1 2" key="1">
    <citation type="journal article" date="2019" name="Philos. Trans. R. Soc. Lond., B, Biol. Sci.">
        <title>Ant behaviour and brain gene expression of defending hosts depend on the ecological success of the intruding social parasite.</title>
        <authorList>
            <person name="Kaur R."/>
            <person name="Stoldt M."/>
            <person name="Jongepier E."/>
            <person name="Feldmeyer B."/>
            <person name="Menzel F."/>
            <person name="Bornberg-Bauer E."/>
            <person name="Foitzik S."/>
        </authorList>
    </citation>
    <scope>NUCLEOTIDE SEQUENCE [LARGE SCALE GENOMIC DNA]</scope>
    <source>
        <tissue evidence="1">Whole body</tissue>
    </source>
</reference>
<accession>A0A4S2KHK2</accession>
<name>A0A4S2KHK2_9HYME</name>
<keyword evidence="2" id="KW-1185">Reference proteome</keyword>
<comment type="caution">
    <text evidence="1">The sequence shown here is derived from an EMBL/GenBank/DDBJ whole genome shotgun (WGS) entry which is preliminary data.</text>
</comment>
<evidence type="ECO:0000313" key="2">
    <source>
        <dbReference type="Proteomes" id="UP000310200"/>
    </source>
</evidence>
<dbReference type="AlphaFoldDB" id="A0A4S2KHK2"/>
<dbReference type="Proteomes" id="UP000310200">
    <property type="component" value="Unassembled WGS sequence"/>
</dbReference>
<sequence>MQDRIDRVLAISRFHGSITRGRLAVIWECPVADNRRSSSDVAAGMDGKSRIISGADARRLSRAGTPISLAQGPLCRRPRRAGVKGVVTCAI</sequence>
<organism evidence="1 2">
    <name type="scientific">Temnothorax longispinosus</name>
    <dbReference type="NCBI Taxonomy" id="300112"/>
    <lineage>
        <taxon>Eukaryota</taxon>
        <taxon>Metazoa</taxon>
        <taxon>Ecdysozoa</taxon>
        <taxon>Arthropoda</taxon>
        <taxon>Hexapoda</taxon>
        <taxon>Insecta</taxon>
        <taxon>Pterygota</taxon>
        <taxon>Neoptera</taxon>
        <taxon>Endopterygota</taxon>
        <taxon>Hymenoptera</taxon>
        <taxon>Apocrita</taxon>
        <taxon>Aculeata</taxon>
        <taxon>Formicoidea</taxon>
        <taxon>Formicidae</taxon>
        <taxon>Myrmicinae</taxon>
        <taxon>Temnothorax</taxon>
    </lineage>
</organism>
<proteinExistence type="predicted"/>